<evidence type="ECO:0000313" key="1">
    <source>
        <dbReference type="EMBL" id="VDP48867.1"/>
    </source>
</evidence>
<dbReference type="Proteomes" id="UP000270296">
    <property type="component" value="Unassembled WGS sequence"/>
</dbReference>
<reference evidence="3" key="1">
    <citation type="submission" date="2016-06" db="UniProtKB">
        <authorList>
            <consortium name="WormBaseParasite"/>
        </authorList>
    </citation>
    <scope>IDENTIFICATION</scope>
</reference>
<accession>A0A183J9D6</accession>
<sequence length="92" mass="10265">MTTDNWWETFKSGVLGVAAEYCRFEPVGMPPGGQKRTSWCIREVQLALKETAAFKKWLGNKEPPTHLRYVDACEAAAKAVAKGNADSWEKFG</sequence>
<proteinExistence type="predicted"/>
<evidence type="ECO:0000313" key="2">
    <source>
        <dbReference type="Proteomes" id="UP000270296"/>
    </source>
</evidence>
<organism evidence="3">
    <name type="scientific">Soboliphyme baturini</name>
    <dbReference type="NCBI Taxonomy" id="241478"/>
    <lineage>
        <taxon>Eukaryota</taxon>
        <taxon>Metazoa</taxon>
        <taxon>Ecdysozoa</taxon>
        <taxon>Nematoda</taxon>
        <taxon>Enoplea</taxon>
        <taxon>Dorylaimia</taxon>
        <taxon>Dioctophymatida</taxon>
        <taxon>Dioctophymatoidea</taxon>
        <taxon>Soboliphymatidae</taxon>
        <taxon>Soboliphyme</taxon>
    </lineage>
</organism>
<dbReference type="AlphaFoldDB" id="A0A183J9D6"/>
<dbReference type="EMBL" id="UZAM01017935">
    <property type="protein sequence ID" value="VDP48867.1"/>
    <property type="molecule type" value="Genomic_DNA"/>
</dbReference>
<keyword evidence="2" id="KW-1185">Reference proteome</keyword>
<gene>
    <name evidence="1" type="ORF">SBAD_LOCUS12484</name>
</gene>
<evidence type="ECO:0000313" key="3">
    <source>
        <dbReference type="WBParaSite" id="SBAD_0001289201-mRNA-1"/>
    </source>
</evidence>
<dbReference type="WBParaSite" id="SBAD_0001289201-mRNA-1">
    <property type="protein sequence ID" value="SBAD_0001289201-mRNA-1"/>
    <property type="gene ID" value="SBAD_0001289201"/>
</dbReference>
<name>A0A183J9D6_9BILA</name>
<reference evidence="1 2" key="2">
    <citation type="submission" date="2018-11" db="EMBL/GenBank/DDBJ databases">
        <authorList>
            <consortium name="Pathogen Informatics"/>
        </authorList>
    </citation>
    <scope>NUCLEOTIDE SEQUENCE [LARGE SCALE GENOMIC DNA]</scope>
</reference>
<protein>
    <submittedName>
        <fullName evidence="3">DUF982 domain-containing protein</fullName>
    </submittedName>
</protein>